<dbReference type="SUPFAM" id="SSF46785">
    <property type="entry name" value="Winged helix' DNA-binding domain"/>
    <property type="match status" value="1"/>
</dbReference>
<dbReference type="Gene3D" id="3.40.50.150">
    <property type="entry name" value="Vaccinia Virus protein VP39"/>
    <property type="match status" value="1"/>
</dbReference>
<dbReference type="GO" id="GO:0046983">
    <property type="term" value="F:protein dimerization activity"/>
    <property type="evidence" value="ECO:0007669"/>
    <property type="project" value="InterPro"/>
</dbReference>
<dbReference type="InterPro" id="IPR029063">
    <property type="entry name" value="SAM-dependent_MTases_sf"/>
</dbReference>
<dbReference type="EC" id="2.1.1.316" evidence="7"/>
<proteinExistence type="predicted"/>
<feature type="active site" description="Proton acceptor" evidence="4">
    <location>
        <position position="244"/>
    </location>
</feature>
<dbReference type="InterPro" id="IPR036388">
    <property type="entry name" value="WH-like_DNA-bd_sf"/>
</dbReference>
<dbReference type="InterPro" id="IPR001077">
    <property type="entry name" value="COMT_C"/>
</dbReference>
<accession>A0A7K0CBK0</accession>
<dbReference type="OrthoDB" id="4145676at2"/>
<dbReference type="Gene3D" id="1.10.287.1350">
    <property type="match status" value="1"/>
</dbReference>
<sequence>MVNPDLIERMTGLVTGSWATQAIGVAASLGVADHLGDRPRTADEVAAAVDADPDALYRLLRALSGLGVVEESDGRRFTLTELGGLLRRDTPESLRGIAVMFASPWHRRSWTELEECVRTGESAFVRLFDGWNYFSEHPEAGEVFSEAMTSAARVLLLPAVQAYDFGRFGTVVDVAGGHGILLAVTLPGTPGARGILFDRPEVIRGAGTLLRQAGVADRCELVGGDFFESVPAGGDAYVLSQIIHDWGDDEAVRILANCRAAMNDGGHVLLCEAVVPEAFNSPGLTTMMDLEMLVMAEGARQRTREEFEELFRRADLRLETVVGPDAPVSILDAVARS</sequence>
<evidence type="ECO:0000256" key="1">
    <source>
        <dbReference type="ARBA" id="ARBA00022603"/>
    </source>
</evidence>
<evidence type="ECO:0000256" key="3">
    <source>
        <dbReference type="ARBA" id="ARBA00022691"/>
    </source>
</evidence>
<evidence type="ECO:0000313" key="8">
    <source>
        <dbReference type="Proteomes" id="UP000466345"/>
    </source>
</evidence>
<dbReference type="Pfam" id="PF00891">
    <property type="entry name" value="Methyltransf_2"/>
    <property type="match status" value="1"/>
</dbReference>
<dbReference type="InterPro" id="IPR016461">
    <property type="entry name" value="COMT-like"/>
</dbReference>
<name>A0A7K0CBK0_9ACTN</name>
<organism evidence="7 8">
    <name type="scientific">Streptomyces smaragdinus</name>
    <dbReference type="NCBI Taxonomy" id="2585196"/>
    <lineage>
        <taxon>Bacteria</taxon>
        <taxon>Bacillati</taxon>
        <taxon>Actinomycetota</taxon>
        <taxon>Actinomycetes</taxon>
        <taxon>Kitasatosporales</taxon>
        <taxon>Streptomycetaceae</taxon>
        <taxon>Streptomyces</taxon>
    </lineage>
</organism>
<dbReference type="PROSITE" id="PS51683">
    <property type="entry name" value="SAM_OMT_II"/>
    <property type="match status" value="1"/>
</dbReference>
<comment type="caution">
    <text evidence="7">The sequence shown here is derived from an EMBL/GenBank/DDBJ whole genome shotgun (WGS) entry which is preliminary data.</text>
</comment>
<dbReference type="Gene3D" id="1.10.10.10">
    <property type="entry name" value="Winged helix-like DNA-binding domain superfamily/Winged helix DNA-binding domain"/>
    <property type="match status" value="1"/>
</dbReference>
<protein>
    <submittedName>
        <fullName evidence="7">Mitomycin biosynthesis 6-O-methyltransferase</fullName>
        <ecNumber evidence="7">2.1.1.316</ecNumber>
    </submittedName>
</protein>
<keyword evidence="1 7" id="KW-0489">Methyltransferase</keyword>
<dbReference type="GO" id="GO:0032259">
    <property type="term" value="P:methylation"/>
    <property type="evidence" value="ECO:0007669"/>
    <property type="project" value="UniProtKB-KW"/>
</dbReference>
<dbReference type="PANTHER" id="PTHR43712:SF2">
    <property type="entry name" value="O-METHYLTRANSFERASE CICE"/>
    <property type="match status" value="1"/>
</dbReference>
<keyword evidence="8" id="KW-1185">Reference proteome</keyword>
<dbReference type="Proteomes" id="UP000466345">
    <property type="component" value="Unassembled WGS sequence"/>
</dbReference>
<dbReference type="AlphaFoldDB" id="A0A7K0CBK0"/>
<evidence type="ECO:0000259" key="6">
    <source>
        <dbReference type="Pfam" id="PF08100"/>
    </source>
</evidence>
<reference evidence="7 8" key="1">
    <citation type="submission" date="2019-10" db="EMBL/GenBank/DDBJ databases">
        <title>Streptomyces smaragdinus sp. nov. and Streptomyces fabii sp. nov., isolated from the gut of fungus growing-termite Macrotermes natalensis.</title>
        <authorList>
            <person name="Schwitalla J."/>
            <person name="Benndorf R."/>
            <person name="Martin K."/>
            <person name="De Beer W."/>
            <person name="Kaster A.-K."/>
            <person name="Vollmers J."/>
            <person name="Poulsen M."/>
            <person name="Beemelmanns C."/>
        </authorList>
    </citation>
    <scope>NUCLEOTIDE SEQUENCE [LARGE SCALE GENOMIC DNA]</scope>
    <source>
        <strain evidence="7 8">RB5</strain>
    </source>
</reference>
<dbReference type="EMBL" id="WEGJ01000002">
    <property type="protein sequence ID" value="MQY10786.1"/>
    <property type="molecule type" value="Genomic_DNA"/>
</dbReference>
<keyword evidence="2 7" id="KW-0808">Transferase</keyword>
<keyword evidence="3" id="KW-0949">S-adenosyl-L-methionine</keyword>
<feature type="domain" description="O-methyltransferase C-terminal" evidence="5">
    <location>
        <begin position="110"/>
        <end position="314"/>
    </location>
</feature>
<dbReference type="GO" id="GO:0008171">
    <property type="term" value="F:O-methyltransferase activity"/>
    <property type="evidence" value="ECO:0007669"/>
    <property type="project" value="InterPro"/>
</dbReference>
<evidence type="ECO:0000256" key="4">
    <source>
        <dbReference type="PIRSR" id="PIRSR005739-1"/>
    </source>
</evidence>
<dbReference type="RefSeq" id="WP_153450124.1">
    <property type="nucleotide sequence ID" value="NZ_WEGJ01000002.1"/>
</dbReference>
<evidence type="ECO:0000259" key="5">
    <source>
        <dbReference type="Pfam" id="PF00891"/>
    </source>
</evidence>
<evidence type="ECO:0000313" key="7">
    <source>
        <dbReference type="EMBL" id="MQY10786.1"/>
    </source>
</evidence>
<dbReference type="PANTHER" id="PTHR43712">
    <property type="entry name" value="PUTATIVE (AFU_ORTHOLOGUE AFUA_4G14580)-RELATED"/>
    <property type="match status" value="1"/>
</dbReference>
<evidence type="ECO:0000256" key="2">
    <source>
        <dbReference type="ARBA" id="ARBA00022679"/>
    </source>
</evidence>
<dbReference type="SUPFAM" id="SSF53335">
    <property type="entry name" value="S-adenosyl-L-methionine-dependent methyltransferases"/>
    <property type="match status" value="1"/>
</dbReference>
<dbReference type="Pfam" id="PF08100">
    <property type="entry name" value="Dimerisation"/>
    <property type="match status" value="1"/>
</dbReference>
<dbReference type="PIRSF" id="PIRSF005739">
    <property type="entry name" value="O-mtase"/>
    <property type="match status" value="1"/>
</dbReference>
<dbReference type="InterPro" id="IPR036390">
    <property type="entry name" value="WH_DNA-bd_sf"/>
</dbReference>
<dbReference type="InterPro" id="IPR012967">
    <property type="entry name" value="COMT_dimerisation"/>
</dbReference>
<gene>
    <name evidence="7" type="primary">mmcR</name>
    <name evidence="7" type="ORF">SRB5_08990</name>
</gene>
<dbReference type="CDD" id="cd02440">
    <property type="entry name" value="AdoMet_MTases"/>
    <property type="match status" value="1"/>
</dbReference>
<feature type="domain" description="O-methyltransferase dimerisation" evidence="6">
    <location>
        <begin position="13"/>
        <end position="86"/>
    </location>
</feature>